<evidence type="ECO:0000313" key="2">
    <source>
        <dbReference type="Proteomes" id="UP000308600"/>
    </source>
</evidence>
<protein>
    <submittedName>
        <fullName evidence="1">Alcohol dehydrogenase</fullName>
    </submittedName>
</protein>
<sequence>MASAEYSQAEVHRVIRWHPPSYIIQVETIAVPKIQHPDDAIIKVKFAALCGSDLHIYRGHGGVTQVHTCGHEFIGEVVSLGSTYGTSAPGRPSLYSSLKIGDKVVSPFTVNCGECHPCRLGYTARCSEGLLFGSPALEGGQAQYVRVPKAGATLFNLSDPKSWHSTLSPELKSQALSKIADSSLLMLADILPTGVFAAIQAINHPKLQPVLTGRPWPLCFSPSADGSEVTLTEEDRTLILAVVGLGPVGLCASVALLDVLATRQIPFKIVATDLLESRREKMKAVYDTIGADGRGQGQFVVKSPEDAKTLVKEWTSGTGCNAVLEARLLSILEVVGHPSALTLAYDLVRTFGVITSVGVHGAPQMPFVGSQLYNKNVSFDFGRCPARAMFPPAFDLLVKRQDVFGQVGHDAGLIDRIAGFDQAVELYRAFDKGEVGKVIFDPWK</sequence>
<evidence type="ECO:0000313" key="1">
    <source>
        <dbReference type="EMBL" id="TFK70402.1"/>
    </source>
</evidence>
<gene>
    <name evidence="1" type="ORF">BDN72DRAFT_818909</name>
</gene>
<dbReference type="Proteomes" id="UP000308600">
    <property type="component" value="Unassembled WGS sequence"/>
</dbReference>
<reference evidence="1 2" key="1">
    <citation type="journal article" date="2019" name="Nat. Ecol. Evol.">
        <title>Megaphylogeny resolves global patterns of mushroom evolution.</title>
        <authorList>
            <person name="Varga T."/>
            <person name="Krizsan K."/>
            <person name="Foldi C."/>
            <person name="Dima B."/>
            <person name="Sanchez-Garcia M."/>
            <person name="Sanchez-Ramirez S."/>
            <person name="Szollosi G.J."/>
            <person name="Szarkandi J.G."/>
            <person name="Papp V."/>
            <person name="Albert L."/>
            <person name="Andreopoulos W."/>
            <person name="Angelini C."/>
            <person name="Antonin V."/>
            <person name="Barry K.W."/>
            <person name="Bougher N.L."/>
            <person name="Buchanan P."/>
            <person name="Buyck B."/>
            <person name="Bense V."/>
            <person name="Catcheside P."/>
            <person name="Chovatia M."/>
            <person name="Cooper J."/>
            <person name="Damon W."/>
            <person name="Desjardin D."/>
            <person name="Finy P."/>
            <person name="Geml J."/>
            <person name="Haridas S."/>
            <person name="Hughes K."/>
            <person name="Justo A."/>
            <person name="Karasinski D."/>
            <person name="Kautmanova I."/>
            <person name="Kiss B."/>
            <person name="Kocsube S."/>
            <person name="Kotiranta H."/>
            <person name="LaButti K.M."/>
            <person name="Lechner B.E."/>
            <person name="Liimatainen K."/>
            <person name="Lipzen A."/>
            <person name="Lukacs Z."/>
            <person name="Mihaltcheva S."/>
            <person name="Morgado L.N."/>
            <person name="Niskanen T."/>
            <person name="Noordeloos M.E."/>
            <person name="Ohm R.A."/>
            <person name="Ortiz-Santana B."/>
            <person name="Ovrebo C."/>
            <person name="Racz N."/>
            <person name="Riley R."/>
            <person name="Savchenko A."/>
            <person name="Shiryaev A."/>
            <person name="Soop K."/>
            <person name="Spirin V."/>
            <person name="Szebenyi C."/>
            <person name="Tomsovsky M."/>
            <person name="Tulloss R.E."/>
            <person name="Uehling J."/>
            <person name="Grigoriev I.V."/>
            <person name="Vagvolgyi C."/>
            <person name="Papp T."/>
            <person name="Martin F.M."/>
            <person name="Miettinen O."/>
            <person name="Hibbett D.S."/>
            <person name="Nagy L.G."/>
        </authorList>
    </citation>
    <scope>NUCLEOTIDE SEQUENCE [LARGE SCALE GENOMIC DNA]</scope>
    <source>
        <strain evidence="1 2">NL-1719</strain>
    </source>
</reference>
<proteinExistence type="predicted"/>
<keyword evidence="2" id="KW-1185">Reference proteome</keyword>
<name>A0ACD3AZM1_9AGAR</name>
<accession>A0ACD3AZM1</accession>
<organism evidence="1 2">
    <name type="scientific">Pluteus cervinus</name>
    <dbReference type="NCBI Taxonomy" id="181527"/>
    <lineage>
        <taxon>Eukaryota</taxon>
        <taxon>Fungi</taxon>
        <taxon>Dikarya</taxon>
        <taxon>Basidiomycota</taxon>
        <taxon>Agaricomycotina</taxon>
        <taxon>Agaricomycetes</taxon>
        <taxon>Agaricomycetidae</taxon>
        <taxon>Agaricales</taxon>
        <taxon>Pluteineae</taxon>
        <taxon>Pluteaceae</taxon>
        <taxon>Pluteus</taxon>
    </lineage>
</organism>
<dbReference type="EMBL" id="ML208314">
    <property type="protein sequence ID" value="TFK70402.1"/>
    <property type="molecule type" value="Genomic_DNA"/>
</dbReference>